<evidence type="ECO:0000313" key="3">
    <source>
        <dbReference type="Proteomes" id="UP000242999"/>
    </source>
</evidence>
<dbReference type="RefSeq" id="WP_093310510.1">
    <property type="nucleotide sequence ID" value="NZ_FNYH01000009.1"/>
</dbReference>
<name>A0A1H6TFS7_9GAMM</name>
<dbReference type="OrthoDB" id="9955049at2"/>
<protein>
    <submittedName>
        <fullName evidence="2">Uncharacterized protein</fullName>
    </submittedName>
</protein>
<dbReference type="STRING" id="64971.SAMN05421831_10932"/>
<evidence type="ECO:0000256" key="1">
    <source>
        <dbReference type="SAM" id="SignalP"/>
    </source>
</evidence>
<sequence length="169" mass="19251">MPIRPAVSLFTCLFVCLLLSWSTQVQARTYSYPDTRRPLFSLDIPNAWHVEIENDVLHAGPPDQSLYLGFWALRRWHDSVADAVEEVIDGLVENFQINNEDQIEVNGIPLYYIEGEGRYVEGGWINASIAIFSPDGKTFCVMLYFAAPEDEAYHERALINIVRSIRRGG</sequence>
<feature type="chain" id="PRO_5017468220" evidence="1">
    <location>
        <begin position="28"/>
        <end position="169"/>
    </location>
</feature>
<keyword evidence="3" id="KW-1185">Reference proteome</keyword>
<dbReference type="AlphaFoldDB" id="A0A1H6TFS7"/>
<evidence type="ECO:0000313" key="2">
    <source>
        <dbReference type="EMBL" id="SEI74642.1"/>
    </source>
</evidence>
<feature type="signal peptide" evidence="1">
    <location>
        <begin position="1"/>
        <end position="27"/>
    </location>
</feature>
<keyword evidence="1" id="KW-0732">Signal</keyword>
<proteinExistence type="predicted"/>
<reference evidence="3" key="1">
    <citation type="submission" date="2016-10" db="EMBL/GenBank/DDBJ databases">
        <authorList>
            <person name="Varghese N."/>
            <person name="Submissions S."/>
        </authorList>
    </citation>
    <scope>NUCLEOTIDE SEQUENCE [LARGE SCALE GENOMIC DNA]</scope>
    <source>
        <strain evidence="3">DSM 7165</strain>
    </source>
</reference>
<organism evidence="2 3">
    <name type="scientific">Allopseudospirillum japonicum</name>
    <dbReference type="NCBI Taxonomy" id="64971"/>
    <lineage>
        <taxon>Bacteria</taxon>
        <taxon>Pseudomonadati</taxon>
        <taxon>Pseudomonadota</taxon>
        <taxon>Gammaproteobacteria</taxon>
        <taxon>Oceanospirillales</taxon>
        <taxon>Oceanospirillaceae</taxon>
        <taxon>Allopseudospirillum</taxon>
    </lineage>
</organism>
<gene>
    <name evidence="2" type="ORF">SAMN05421831_10932</name>
</gene>
<accession>A0A1H6TFS7</accession>
<dbReference type="Proteomes" id="UP000242999">
    <property type="component" value="Unassembled WGS sequence"/>
</dbReference>
<dbReference type="EMBL" id="FNYH01000009">
    <property type="protein sequence ID" value="SEI74642.1"/>
    <property type="molecule type" value="Genomic_DNA"/>
</dbReference>